<keyword evidence="1" id="KW-0472">Membrane</keyword>
<accession>A0A1X0VCN6</accession>
<proteinExistence type="predicted"/>
<evidence type="ECO:0000313" key="3">
    <source>
        <dbReference type="Proteomes" id="UP000192288"/>
    </source>
</evidence>
<comment type="caution">
    <text evidence="2">The sequence shown here is derived from an EMBL/GenBank/DDBJ whole genome shotgun (WGS) entry which is preliminary data.</text>
</comment>
<feature type="transmembrane region" description="Helical" evidence="1">
    <location>
        <begin position="38"/>
        <end position="55"/>
    </location>
</feature>
<evidence type="ECO:0000313" key="2">
    <source>
        <dbReference type="EMBL" id="ORI97450.1"/>
    </source>
</evidence>
<evidence type="ECO:0000256" key="1">
    <source>
        <dbReference type="SAM" id="Phobius"/>
    </source>
</evidence>
<dbReference type="AlphaFoldDB" id="A0A1X0VCN6"/>
<name>A0A1X0VCN6_LEUPS</name>
<keyword evidence="1" id="KW-0812">Transmembrane</keyword>
<protein>
    <submittedName>
        <fullName evidence="2">Uncharacterized protein</fullName>
    </submittedName>
</protein>
<gene>
    <name evidence="2" type="ORF">BMR96_07225</name>
</gene>
<reference evidence="2 3" key="1">
    <citation type="journal article" date="2017" name="Front. Microbiol.">
        <title>Genomic Characterization of Dairy Associated Leuconostoc Species and Diversity of Leuconostocs in Undefined Mixed Mesophilic Starter Cultures.</title>
        <authorList>
            <person name="Frantzen C.A."/>
            <person name="Kot W."/>
            <person name="Pedersen T.B."/>
            <person name="Ardo Y.M."/>
            <person name="Broadbent J.R."/>
            <person name="Neve H."/>
            <person name="Hansen L.H."/>
            <person name="Dal Bello F."/>
            <person name="Ostlie H.M."/>
            <person name="Kleppen H.P."/>
            <person name="Vogensen F.K."/>
            <person name="Holo H."/>
        </authorList>
    </citation>
    <scope>NUCLEOTIDE SEQUENCE [LARGE SCALE GENOMIC DNA]</scope>
    <source>
        <strain evidence="2 3">LMGCF08</strain>
    </source>
</reference>
<keyword evidence="1" id="KW-1133">Transmembrane helix</keyword>
<feature type="transmembrane region" description="Helical" evidence="1">
    <location>
        <begin position="60"/>
        <end position="81"/>
    </location>
</feature>
<dbReference type="STRING" id="33968.BMS77_07660"/>
<dbReference type="EMBL" id="MPLS01000025">
    <property type="protein sequence ID" value="ORI97450.1"/>
    <property type="molecule type" value="Genomic_DNA"/>
</dbReference>
<organism evidence="2 3">
    <name type="scientific">Leuconostoc pseudomesenteroides</name>
    <dbReference type="NCBI Taxonomy" id="33968"/>
    <lineage>
        <taxon>Bacteria</taxon>
        <taxon>Bacillati</taxon>
        <taxon>Bacillota</taxon>
        <taxon>Bacilli</taxon>
        <taxon>Lactobacillales</taxon>
        <taxon>Lactobacillaceae</taxon>
        <taxon>Leuconostoc</taxon>
    </lineage>
</organism>
<sequence>MLIFCLCLLAMFLFWLFGHIIGTILYLSILFVGHLISYWYFYLPLIILISLAIAFGIKSILVMLVLIILILSLALALMIYWPRHHNS</sequence>
<dbReference type="Proteomes" id="UP000192288">
    <property type="component" value="Unassembled WGS sequence"/>
</dbReference>